<gene>
    <name evidence="4" type="ORF">Ssi02_30520</name>
</gene>
<evidence type="ECO:0000313" key="5">
    <source>
        <dbReference type="Proteomes" id="UP000606172"/>
    </source>
</evidence>
<dbReference type="InterPro" id="IPR011059">
    <property type="entry name" value="Metal-dep_hydrolase_composite"/>
</dbReference>
<name>A0A919V785_9ACTN</name>
<dbReference type="InterPro" id="IPR050287">
    <property type="entry name" value="MTA/SAH_deaminase"/>
</dbReference>
<evidence type="ECO:0000313" key="4">
    <source>
        <dbReference type="EMBL" id="GII92821.1"/>
    </source>
</evidence>
<dbReference type="GO" id="GO:0016810">
    <property type="term" value="F:hydrolase activity, acting on carbon-nitrogen (but not peptide) bonds"/>
    <property type="evidence" value="ECO:0007669"/>
    <property type="project" value="InterPro"/>
</dbReference>
<dbReference type="Pfam" id="PF01979">
    <property type="entry name" value="Amidohydro_1"/>
    <property type="match status" value="1"/>
</dbReference>
<evidence type="ECO:0000256" key="2">
    <source>
        <dbReference type="SAM" id="MobiDB-lite"/>
    </source>
</evidence>
<feature type="region of interest" description="Disordered" evidence="2">
    <location>
        <begin position="464"/>
        <end position="490"/>
    </location>
</feature>
<comment type="caution">
    <text evidence="4">The sequence shown here is derived from an EMBL/GenBank/DDBJ whole genome shotgun (WGS) entry which is preliminary data.</text>
</comment>
<reference evidence="4" key="1">
    <citation type="submission" date="2021-01" db="EMBL/GenBank/DDBJ databases">
        <title>Whole genome shotgun sequence of Sinosporangium siamense NBRC 109515.</title>
        <authorList>
            <person name="Komaki H."/>
            <person name="Tamura T."/>
        </authorList>
    </citation>
    <scope>NUCLEOTIDE SEQUENCE</scope>
    <source>
        <strain evidence="4">NBRC 109515</strain>
    </source>
</reference>
<accession>A0A919V785</accession>
<dbReference type="Gene3D" id="3.20.20.140">
    <property type="entry name" value="Metal-dependent hydrolases"/>
    <property type="match status" value="1"/>
</dbReference>
<dbReference type="PANTHER" id="PTHR43794:SF11">
    <property type="entry name" value="AMIDOHYDROLASE-RELATED DOMAIN-CONTAINING PROTEIN"/>
    <property type="match status" value="1"/>
</dbReference>
<proteinExistence type="predicted"/>
<dbReference type="PANTHER" id="PTHR43794">
    <property type="entry name" value="AMINOHYDROLASE SSNA-RELATED"/>
    <property type="match status" value="1"/>
</dbReference>
<dbReference type="SUPFAM" id="SSF51556">
    <property type="entry name" value="Metallo-dependent hydrolases"/>
    <property type="match status" value="1"/>
</dbReference>
<feature type="domain" description="Amidohydrolase-related" evidence="3">
    <location>
        <begin position="56"/>
        <end position="415"/>
    </location>
</feature>
<sequence length="490" mass="53873">MSERRILIRGGHILTMDDLIGDFETGDLLIEGTRIAKVAEHIDEPADEIVDARGTFVIPGLIDTHIHLWQTTVRGAAAEIIGPEYQANVKRLRNNYTAHDKYVANYVGALEAISGGTTTAIDHCHDVPDVEQSHATVRGTREAGLRTVYAPTMNSRSAGNPSTHEERLAAVLDARDHILADDNGGLLYPGMALTDVPFVRAAGERWDWMAREAEFAREHGIFMTIHSTSQDHMTKLNDYGVLGPDFLPSHCRVFSSYEYDLLKENGMSVNITPVADYRHGLWHHVTEAVRHGLNVSYGIDSVVFGAGTLLSQVRLVGEMQRATDMWTERAQGRGEVRRPGLPFITPADILKQATLGGAIALNLGDKVGSLTPGKQADIVLIKENEFGLTAASPEAYIVYDTDRHSVDTVIVNGQVRKRAGRLVDVDYDRIRALVNESTSRICGTPIEGVRRVWWTPAAERAAWDRQAPSRDLGDDLGETVQEKSMAGRAG</sequence>
<dbReference type="RefSeq" id="WP_204025878.1">
    <property type="nucleotide sequence ID" value="NZ_BOOW01000018.1"/>
</dbReference>
<keyword evidence="5" id="KW-1185">Reference proteome</keyword>
<feature type="compositionally biased region" description="Basic and acidic residues" evidence="2">
    <location>
        <begin position="464"/>
        <end position="473"/>
    </location>
</feature>
<dbReference type="InterPro" id="IPR006680">
    <property type="entry name" value="Amidohydro-rel"/>
</dbReference>
<evidence type="ECO:0000259" key="3">
    <source>
        <dbReference type="Pfam" id="PF01979"/>
    </source>
</evidence>
<organism evidence="4 5">
    <name type="scientific">Sinosporangium siamense</name>
    <dbReference type="NCBI Taxonomy" id="1367973"/>
    <lineage>
        <taxon>Bacteria</taxon>
        <taxon>Bacillati</taxon>
        <taxon>Actinomycetota</taxon>
        <taxon>Actinomycetes</taxon>
        <taxon>Streptosporangiales</taxon>
        <taxon>Streptosporangiaceae</taxon>
        <taxon>Sinosporangium</taxon>
    </lineage>
</organism>
<dbReference type="AlphaFoldDB" id="A0A919V785"/>
<evidence type="ECO:0000256" key="1">
    <source>
        <dbReference type="ARBA" id="ARBA00022801"/>
    </source>
</evidence>
<dbReference type="InterPro" id="IPR032466">
    <property type="entry name" value="Metal_Hydrolase"/>
</dbReference>
<dbReference type="SUPFAM" id="SSF51338">
    <property type="entry name" value="Composite domain of metallo-dependent hydrolases"/>
    <property type="match status" value="1"/>
</dbReference>
<protein>
    <submittedName>
        <fullName evidence="4">Cytosine deaminase</fullName>
    </submittedName>
</protein>
<dbReference type="Proteomes" id="UP000606172">
    <property type="component" value="Unassembled WGS sequence"/>
</dbReference>
<keyword evidence="1" id="KW-0378">Hydrolase</keyword>
<dbReference type="Gene3D" id="2.30.40.10">
    <property type="entry name" value="Urease, subunit C, domain 1"/>
    <property type="match status" value="1"/>
</dbReference>
<dbReference type="EMBL" id="BOOW01000018">
    <property type="protein sequence ID" value="GII92821.1"/>
    <property type="molecule type" value="Genomic_DNA"/>
</dbReference>